<dbReference type="InterPro" id="IPR052182">
    <property type="entry name" value="Glycogen/Maltodextrin_Phosph"/>
</dbReference>
<dbReference type="AlphaFoldDB" id="A0A1F6CBZ4"/>
<proteinExistence type="inferred from homology"/>
<protein>
    <submittedName>
        <fullName evidence="6">Alpha-glucan phosphorylase</fullName>
    </submittedName>
</protein>
<reference evidence="6 7" key="1">
    <citation type="journal article" date="2016" name="Nat. Commun.">
        <title>Thousands of microbial genomes shed light on interconnected biogeochemical processes in an aquifer system.</title>
        <authorList>
            <person name="Anantharaman K."/>
            <person name="Brown C.T."/>
            <person name="Hug L.A."/>
            <person name="Sharon I."/>
            <person name="Castelle C.J."/>
            <person name="Probst A.J."/>
            <person name="Thomas B.C."/>
            <person name="Singh A."/>
            <person name="Wilkins M.J."/>
            <person name="Karaoz U."/>
            <person name="Brodie E.L."/>
            <person name="Williams K.H."/>
            <person name="Hubbard S.S."/>
            <person name="Banfield J.F."/>
        </authorList>
    </citation>
    <scope>NUCLEOTIDE SEQUENCE [LARGE SCALE GENOMIC DNA]</scope>
    <source>
        <strain evidence="7">RIFCSPLOWO2_12_FULL_64_10</strain>
    </source>
</reference>
<dbReference type="NCBIfam" id="TIGR02094">
    <property type="entry name" value="more_P_ylases"/>
    <property type="match status" value="1"/>
</dbReference>
<dbReference type="GO" id="GO:0008184">
    <property type="term" value="F:glycogen phosphorylase activity"/>
    <property type="evidence" value="ECO:0007669"/>
    <property type="project" value="InterPro"/>
</dbReference>
<dbReference type="GO" id="GO:0030170">
    <property type="term" value="F:pyridoxal phosphate binding"/>
    <property type="evidence" value="ECO:0007669"/>
    <property type="project" value="InterPro"/>
</dbReference>
<keyword evidence="4" id="KW-0663">Pyridoxal phosphate</keyword>
<dbReference type="EMBL" id="MFKF01000286">
    <property type="protein sequence ID" value="OGG46765.1"/>
    <property type="molecule type" value="Genomic_DNA"/>
</dbReference>
<evidence type="ECO:0000313" key="6">
    <source>
        <dbReference type="EMBL" id="OGG46765.1"/>
    </source>
</evidence>
<dbReference type="PANTHER" id="PTHR42655">
    <property type="entry name" value="GLYCOGEN PHOSPHORYLASE"/>
    <property type="match status" value="1"/>
</dbReference>
<gene>
    <name evidence="6" type="ORF">A3F84_18110</name>
</gene>
<keyword evidence="3" id="KW-0021">Allosteric enzyme</keyword>
<comment type="caution">
    <text evidence="6">The sequence shown here is derived from an EMBL/GenBank/DDBJ whole genome shotgun (WGS) entry which is preliminary data.</text>
</comment>
<name>A0A1F6CBZ4_HANXR</name>
<evidence type="ECO:0000259" key="5">
    <source>
        <dbReference type="Pfam" id="PF11897"/>
    </source>
</evidence>
<dbReference type="Gene3D" id="3.40.50.2000">
    <property type="entry name" value="Glycogen Phosphorylase B"/>
    <property type="match status" value="3"/>
</dbReference>
<evidence type="ECO:0000313" key="7">
    <source>
        <dbReference type="Proteomes" id="UP000178606"/>
    </source>
</evidence>
<comment type="similarity">
    <text evidence="2">Belongs to the glycogen phosphorylase family.</text>
</comment>
<dbReference type="Pfam" id="PF00343">
    <property type="entry name" value="Phosphorylase"/>
    <property type="match status" value="1"/>
</dbReference>
<accession>A0A1F6CBZ4</accession>
<dbReference type="InterPro" id="IPR024517">
    <property type="entry name" value="Glycogen_phosphorylase_DUF3417"/>
</dbReference>
<dbReference type="Proteomes" id="UP000178606">
    <property type="component" value="Unassembled WGS sequence"/>
</dbReference>
<dbReference type="SUPFAM" id="SSF53756">
    <property type="entry name" value="UDP-Glycosyltransferase/glycogen phosphorylase"/>
    <property type="match status" value="1"/>
</dbReference>
<dbReference type="GO" id="GO:0005975">
    <property type="term" value="P:carbohydrate metabolic process"/>
    <property type="evidence" value="ECO:0007669"/>
    <property type="project" value="InterPro"/>
</dbReference>
<organism evidence="6 7">
    <name type="scientific">Handelsmanbacteria sp. (strain RIFCSPLOWO2_12_FULL_64_10)</name>
    <dbReference type="NCBI Taxonomy" id="1817868"/>
    <lineage>
        <taxon>Bacteria</taxon>
        <taxon>Candidatus Handelsmaniibacteriota</taxon>
    </lineage>
</organism>
<evidence type="ECO:0000256" key="4">
    <source>
        <dbReference type="PIRSR" id="PIRSR000460-1"/>
    </source>
</evidence>
<dbReference type="Pfam" id="PF11897">
    <property type="entry name" value="DUF3417"/>
    <property type="match status" value="1"/>
</dbReference>
<dbReference type="InterPro" id="IPR011834">
    <property type="entry name" value="Agluc_phsphrylas"/>
</dbReference>
<feature type="modified residue" description="N6-(pyridoxal phosphate)lysine" evidence="4">
    <location>
        <position position="607"/>
    </location>
</feature>
<comment type="catalytic activity">
    <reaction evidence="1">
        <text>[(1-&gt;4)-alpha-D-glucosyl](n) + phosphate = [(1-&gt;4)-alpha-D-glucosyl](n-1) + alpha-D-glucose 1-phosphate</text>
        <dbReference type="Rhea" id="RHEA:41732"/>
        <dbReference type="Rhea" id="RHEA-COMP:9584"/>
        <dbReference type="Rhea" id="RHEA-COMP:9586"/>
        <dbReference type="ChEBI" id="CHEBI:15444"/>
        <dbReference type="ChEBI" id="CHEBI:43474"/>
        <dbReference type="ChEBI" id="CHEBI:58601"/>
        <dbReference type="EC" id="2.4.1.1"/>
    </reaction>
</comment>
<evidence type="ECO:0000256" key="1">
    <source>
        <dbReference type="ARBA" id="ARBA00001275"/>
    </source>
</evidence>
<evidence type="ECO:0000256" key="3">
    <source>
        <dbReference type="ARBA" id="ARBA00022533"/>
    </source>
</evidence>
<dbReference type="PIRSF" id="PIRSF000460">
    <property type="entry name" value="Pprylas_GlgP"/>
    <property type="match status" value="1"/>
</dbReference>
<feature type="domain" description="DUF3417" evidence="5">
    <location>
        <begin position="13"/>
        <end position="121"/>
    </location>
</feature>
<sequence length="851" mass="97703">MRTVHAYHVIPSIPERLMALQDLAFNLRWTWDHETIALFRRLDRDLWETAGHNPVRMLGTIDQRRLREVEQDESFLVHMDRVHLYLELYMTEPAWFQRAYPEFKDLRIGYFSAEFGLTECLPIYGGGLGILAGDHLKSASELGVPLVGVGLLYQKGYFRQYLNVDGWQQERYPTNDFYNMPVRPAHREDGTPVIVEVDLPGRKVRAQVWRVQVGRVPLFLLDTNLPENRPEDQDITDELYGGDRDVRIRQEIVLGVGGTRALATLGIRPDVCHMNEGHAAFLGVERARMLLREHGYTYREARQASSAGNVFTTHTPVPAGFDLFDPGTVRHYFNDYAADMGVPFEVFLGLGRSNPDDPNEPFNMATLAMKHASSCNGVSQLHGRVARRMVHATWAGFPEHEVPVTSVTNGVHIRSWISWEMAQLLDRYLGPRWMEDPTDLSAWEQVAQIPDEELWRTHERRRERLIHFVRRCLLRQMEQRGASEHERATAQEALDPEALTIGFARRFATYKRATLLLRDADRLKRILSDRERPVQILMAGKAHPHDDGGKELIRQVVHFTRDEQVRRRFVFLEDYDVAIARYLVQGVDVWLNTPRRPMEASGTSGMKVLANGGLNVSTLDGWWDEGYDPAVGWAIGGGEEYEDHEYQDRVESRALYDLLEREVIPLFHSRGTDGLPRGWIAKMKASMRKLCPIFNTSRMVHDYAERCYLPAARRVRRLTEGDMERVKTLIAYKTRVRERWGEVRIEAVDGDAQESASVGTAIQVRARVRLGALDPRDVAVQVYHGPLDPDRRLREGAVIPMGWERKDSDGCYLYRGEIPCEATGLHGYTIRVIPRHEDAVIPLELPLVVWE</sequence>
<dbReference type="PANTHER" id="PTHR42655:SF1">
    <property type="entry name" value="GLYCOGEN PHOSPHORYLASE"/>
    <property type="match status" value="1"/>
</dbReference>
<evidence type="ECO:0000256" key="2">
    <source>
        <dbReference type="ARBA" id="ARBA00006047"/>
    </source>
</evidence>
<dbReference type="InterPro" id="IPR000811">
    <property type="entry name" value="Glyco_trans_35"/>
</dbReference>